<dbReference type="OrthoDB" id="1666452at2759"/>
<feature type="signal peptide" evidence="1">
    <location>
        <begin position="1"/>
        <end position="26"/>
    </location>
</feature>
<dbReference type="Pfam" id="PF24865">
    <property type="entry name" value="DUF7731"/>
    <property type="match status" value="1"/>
</dbReference>
<comment type="caution">
    <text evidence="3">The sequence shown here is derived from an EMBL/GenBank/DDBJ whole genome shotgun (WGS) entry which is preliminary data.</text>
</comment>
<evidence type="ECO:0000313" key="4">
    <source>
        <dbReference type="Proteomes" id="UP000195402"/>
    </source>
</evidence>
<evidence type="ECO:0000313" key="3">
    <source>
        <dbReference type="EMBL" id="OVA13701.1"/>
    </source>
</evidence>
<proteinExistence type="predicted"/>
<organism evidence="3 4">
    <name type="scientific">Macleaya cordata</name>
    <name type="common">Five-seeded plume-poppy</name>
    <name type="synonym">Bocconia cordata</name>
    <dbReference type="NCBI Taxonomy" id="56857"/>
    <lineage>
        <taxon>Eukaryota</taxon>
        <taxon>Viridiplantae</taxon>
        <taxon>Streptophyta</taxon>
        <taxon>Embryophyta</taxon>
        <taxon>Tracheophyta</taxon>
        <taxon>Spermatophyta</taxon>
        <taxon>Magnoliopsida</taxon>
        <taxon>Ranunculales</taxon>
        <taxon>Papaveraceae</taxon>
        <taxon>Papaveroideae</taxon>
        <taxon>Macleaya</taxon>
    </lineage>
</organism>
<reference evidence="3 4" key="1">
    <citation type="journal article" date="2017" name="Mol. Plant">
        <title>The Genome of Medicinal Plant Macleaya cordata Provides New Insights into Benzylisoquinoline Alkaloids Metabolism.</title>
        <authorList>
            <person name="Liu X."/>
            <person name="Liu Y."/>
            <person name="Huang P."/>
            <person name="Ma Y."/>
            <person name="Qing Z."/>
            <person name="Tang Q."/>
            <person name="Cao H."/>
            <person name="Cheng P."/>
            <person name="Zheng Y."/>
            <person name="Yuan Z."/>
            <person name="Zhou Y."/>
            <person name="Liu J."/>
            <person name="Tang Z."/>
            <person name="Zhuo Y."/>
            <person name="Zhang Y."/>
            <person name="Yu L."/>
            <person name="Huang J."/>
            <person name="Yang P."/>
            <person name="Peng Q."/>
            <person name="Zhang J."/>
            <person name="Jiang W."/>
            <person name="Zhang Z."/>
            <person name="Lin K."/>
            <person name="Ro D.K."/>
            <person name="Chen X."/>
            <person name="Xiong X."/>
            <person name="Shang Y."/>
            <person name="Huang S."/>
            <person name="Zeng J."/>
        </authorList>
    </citation>
    <scope>NUCLEOTIDE SEQUENCE [LARGE SCALE GENOMIC DNA]</scope>
    <source>
        <strain evidence="4">cv. BLH2017</strain>
        <tissue evidence="3">Root</tissue>
    </source>
</reference>
<keyword evidence="1" id="KW-0732">Signal</keyword>
<dbReference type="InterPro" id="IPR056633">
    <property type="entry name" value="DUF7731"/>
</dbReference>
<dbReference type="OMA" id="WRSAYYC"/>
<gene>
    <name evidence="3" type="ORF">BVC80_1767g24</name>
</gene>
<evidence type="ECO:0000259" key="2">
    <source>
        <dbReference type="Pfam" id="PF24865"/>
    </source>
</evidence>
<dbReference type="EMBL" id="MVGT01001100">
    <property type="protein sequence ID" value="OVA13701.1"/>
    <property type="molecule type" value="Genomic_DNA"/>
</dbReference>
<accession>A0A200QTB9</accession>
<dbReference type="InParanoid" id="A0A200QTB9"/>
<evidence type="ECO:0000256" key="1">
    <source>
        <dbReference type="SAM" id="SignalP"/>
    </source>
</evidence>
<dbReference type="Proteomes" id="UP000195402">
    <property type="component" value="Unassembled WGS sequence"/>
</dbReference>
<name>A0A200QTB9_MACCD</name>
<dbReference type="AlphaFoldDB" id="A0A200QTB9"/>
<keyword evidence="4" id="KW-1185">Reference proteome</keyword>
<feature type="chain" id="PRO_5012984580" description="DUF7731 domain-containing protein" evidence="1">
    <location>
        <begin position="27"/>
        <end position="166"/>
    </location>
</feature>
<protein>
    <recommendedName>
        <fullName evidence="2">DUF7731 domain-containing protein</fullName>
    </recommendedName>
</protein>
<dbReference type="PANTHER" id="PTHR34366">
    <property type="entry name" value="OS07G0289901 PROTEIN-RELATED"/>
    <property type="match status" value="1"/>
</dbReference>
<feature type="domain" description="DUF7731" evidence="2">
    <location>
        <begin position="46"/>
        <end position="132"/>
    </location>
</feature>
<dbReference type="PROSITE" id="PS51257">
    <property type="entry name" value="PROKAR_LIPOPROTEIN"/>
    <property type="match status" value="1"/>
</dbReference>
<sequence length="166" mass="18316">MGKGGKNEYVWCLLVGILLMSCCTKAEDGGIKQVIEDPRKNPNLSPFEQWLSAYKCLQNVSDSCADKFVLTELGNLGVTSNDTNDYCKACAEHTRAVLTCISMVKRDYQFRNGATVHDLNNTITNGCSSGFTGDIIKSNSIRVYVSNNIFTTTVSALMAWFLITNF</sequence>
<dbReference type="PANTHER" id="PTHR34366:SF7">
    <property type="entry name" value="TRANSMEMBRANE PROTEIN"/>
    <property type="match status" value="1"/>
</dbReference>